<keyword evidence="2" id="KW-1185">Reference proteome</keyword>
<reference evidence="1 2" key="1">
    <citation type="journal article" date="2021" name="BMC Genomics">
        <title>Datura genome reveals duplications of psychoactive alkaloid biosynthetic genes and high mutation rate following tissue culture.</title>
        <authorList>
            <person name="Rajewski A."/>
            <person name="Carter-House D."/>
            <person name="Stajich J."/>
            <person name="Litt A."/>
        </authorList>
    </citation>
    <scope>NUCLEOTIDE SEQUENCE [LARGE SCALE GENOMIC DNA]</scope>
    <source>
        <strain evidence="1">AR-01</strain>
    </source>
</reference>
<comment type="caution">
    <text evidence="1">The sequence shown here is derived from an EMBL/GenBank/DDBJ whole genome shotgun (WGS) entry which is preliminary data.</text>
</comment>
<gene>
    <name evidence="1" type="ORF">HAX54_017176</name>
</gene>
<dbReference type="EMBL" id="JACEIK010002127">
    <property type="protein sequence ID" value="MCD9559301.1"/>
    <property type="molecule type" value="Genomic_DNA"/>
</dbReference>
<sequence>MRGSSLTGSNAIDVNLVLHRRVTGVETGKHRRNIDRQIFMPRMTTHPRLVGLYR</sequence>
<dbReference type="Proteomes" id="UP000823775">
    <property type="component" value="Unassembled WGS sequence"/>
</dbReference>
<name>A0ABS8UN50_DATST</name>
<evidence type="ECO:0000313" key="1">
    <source>
        <dbReference type="EMBL" id="MCD9559301.1"/>
    </source>
</evidence>
<evidence type="ECO:0000313" key="2">
    <source>
        <dbReference type="Proteomes" id="UP000823775"/>
    </source>
</evidence>
<accession>A0ABS8UN50</accession>
<protein>
    <submittedName>
        <fullName evidence="1">Uncharacterized protein</fullName>
    </submittedName>
</protein>
<feature type="non-terminal residue" evidence="1">
    <location>
        <position position="54"/>
    </location>
</feature>
<organism evidence="1 2">
    <name type="scientific">Datura stramonium</name>
    <name type="common">Jimsonweed</name>
    <name type="synonym">Common thornapple</name>
    <dbReference type="NCBI Taxonomy" id="4076"/>
    <lineage>
        <taxon>Eukaryota</taxon>
        <taxon>Viridiplantae</taxon>
        <taxon>Streptophyta</taxon>
        <taxon>Embryophyta</taxon>
        <taxon>Tracheophyta</taxon>
        <taxon>Spermatophyta</taxon>
        <taxon>Magnoliopsida</taxon>
        <taxon>eudicotyledons</taxon>
        <taxon>Gunneridae</taxon>
        <taxon>Pentapetalae</taxon>
        <taxon>asterids</taxon>
        <taxon>lamiids</taxon>
        <taxon>Solanales</taxon>
        <taxon>Solanaceae</taxon>
        <taxon>Solanoideae</taxon>
        <taxon>Datureae</taxon>
        <taxon>Datura</taxon>
    </lineage>
</organism>
<proteinExistence type="predicted"/>